<name>A0A686BQF9_LISMN</name>
<dbReference type="EMBL" id="AABBZO010000001">
    <property type="protein sequence ID" value="EAG4460798.1"/>
    <property type="molecule type" value="Genomic_DNA"/>
</dbReference>
<gene>
    <name evidence="1" type="ORF">ARY78_08430</name>
    <name evidence="2" type="ORF">CA369_00715</name>
    <name evidence="4" type="ORF">DYZ80_01195</name>
    <name evidence="3" type="ORF">E5F58_11250</name>
</gene>
<comment type="caution">
    <text evidence="3">The sequence shown here is derived from an EMBL/GenBank/DDBJ whole genome shotgun (WGS) entry which is preliminary data.</text>
</comment>
<dbReference type="EMBL" id="QXLS01000002">
    <property type="protein sequence ID" value="RKA09551.1"/>
    <property type="molecule type" value="Genomic_DNA"/>
</dbReference>
<dbReference type="EMBL" id="AABGUK010000004">
    <property type="protein sequence ID" value="EAH4242561.1"/>
    <property type="molecule type" value="Genomic_DNA"/>
</dbReference>
<protein>
    <submittedName>
        <fullName evidence="3">Uncharacterized protein</fullName>
    </submittedName>
</protein>
<evidence type="ECO:0000313" key="5">
    <source>
        <dbReference type="Proteomes" id="UP000272537"/>
    </source>
</evidence>
<evidence type="ECO:0000313" key="1">
    <source>
        <dbReference type="EMBL" id="EAC5550452.1"/>
    </source>
</evidence>
<dbReference type="Proteomes" id="UP000528151">
    <property type="component" value="Unassembled WGS sequence"/>
</dbReference>
<dbReference type="KEGG" id="lmok:CQ02_13895"/>
<proteinExistence type="predicted"/>
<sequence>MGKLFINATKNFGNKIEIAISNSNGRIDGVHYSIADIPIEKTFELRSEGIYTFPELPLYYLTTKNDYIEKYLDRSPINLEDDKSFIPNERNNKLICMEKHIDLSFLSTLPLSTFEYSTKREEFLNMVNTFYDTYYEDDYLMTPTFMINKVGSWEEIMLLDVLKNTNEYLISNQKSNVFLSILLDPVLLDSSDIAGNILNYIDMYPLINNFSLTIISDESMYYHTEDNYKNILIFIKELRARNIEVYLQYCGIKDVVFSVLNIKRFSVGWFGSYRNFDTNSKRISEVSSSSFGKRIRKILTENFMSEVPLSYLSVLNESECKKYFSIEKDKLETIDYKDLEQRYWCEMLKIIEEDTSDENLYTGDELINYRCERIKIKFHNAVSNLSFLIRKLKEAGRFADATKLEKNNLKHVKLYEEVLNDFQEKLFF</sequence>
<evidence type="ECO:0000313" key="2">
    <source>
        <dbReference type="EMBL" id="EAG4460798.1"/>
    </source>
</evidence>
<evidence type="ECO:0000313" key="3">
    <source>
        <dbReference type="EMBL" id="EAH4242561.1"/>
    </source>
</evidence>
<accession>A0A686BQF9</accession>
<evidence type="ECO:0000313" key="7">
    <source>
        <dbReference type="Proteomes" id="UP000527632"/>
    </source>
</evidence>
<dbReference type="RefSeq" id="WP_010959082.1">
    <property type="nucleotide sequence ID" value="NC_021825.2"/>
</dbReference>
<dbReference type="Proteomes" id="UP000365297">
    <property type="component" value="Unassembled WGS sequence"/>
</dbReference>
<reference evidence="4 5" key="1">
    <citation type="journal article" date="2018" name="BMC Genomics">
        <title>Genes significantly associated with lineage II food isolates of Listeria monocytogenes.</title>
        <authorList>
            <person name="Pirone-Davies C."/>
            <person name="Chen Y."/>
            <person name="Pightling A."/>
            <person name="Ryan G."/>
            <person name="Wang Y."/>
            <person name="Yao K."/>
            <person name="Hoffmann M."/>
            <person name="Allard M.W."/>
        </authorList>
    </citation>
    <scope>NUCLEOTIDE SEQUENCE [LARGE SCALE GENOMIC DNA]</scope>
    <source>
        <strain evidence="4 5">PNUSAL000550</strain>
    </source>
</reference>
<dbReference type="EMBL" id="AAAIXK010000004">
    <property type="protein sequence ID" value="EAC5550452.1"/>
    <property type="molecule type" value="Genomic_DNA"/>
</dbReference>
<dbReference type="AlphaFoldDB" id="A0A686BQF9"/>
<evidence type="ECO:0000313" key="8">
    <source>
        <dbReference type="Proteomes" id="UP000528151"/>
    </source>
</evidence>
<dbReference type="Proteomes" id="UP000527632">
    <property type="component" value="Unassembled WGS sequence"/>
</dbReference>
<evidence type="ECO:0000313" key="4">
    <source>
        <dbReference type="EMBL" id="RKA09551.1"/>
    </source>
</evidence>
<reference evidence="3 7" key="2">
    <citation type="submission" date="2019-04" db="EMBL/GenBank/DDBJ databases">
        <authorList>
            <consortium name="GenomeTrakr: Next Generation Sequencing Network for Food Pathogen Tracability"/>
        </authorList>
    </citation>
    <scope>NUCLEOTIDE SEQUENCE [LARGE SCALE GENOMIC DNA]</scope>
    <source>
        <strain evidence="2 8">CFSAN063727</strain>
        <strain evidence="1 6">FDA00007096</strain>
        <strain evidence="3 7">LS1344</strain>
    </source>
</reference>
<evidence type="ECO:0000313" key="6">
    <source>
        <dbReference type="Proteomes" id="UP000365297"/>
    </source>
</evidence>
<organism evidence="3 7">
    <name type="scientific">Listeria monocytogenes</name>
    <dbReference type="NCBI Taxonomy" id="1639"/>
    <lineage>
        <taxon>Bacteria</taxon>
        <taxon>Bacillati</taxon>
        <taxon>Bacillota</taxon>
        <taxon>Bacilli</taxon>
        <taxon>Bacillales</taxon>
        <taxon>Listeriaceae</taxon>
        <taxon>Listeria</taxon>
    </lineage>
</organism>
<dbReference type="Proteomes" id="UP000272537">
    <property type="component" value="Unassembled WGS sequence"/>
</dbReference>